<sequence>MEETSRIKSLFAKQFDGNPWLGVNFTQKLQHVTPEMAAYKINPDTNSIWEILNHIIGWREVVLQGIPQNGYISPNHNYLQPIENPSELEWEHTLVRLKDSQQDWTEFFETLDESIFDEPFGDKPYSYYELILGILHHDIYHLGQISLLIRILPQKI</sequence>
<dbReference type="Proteomes" id="UP000588604">
    <property type="component" value="Unassembled WGS sequence"/>
</dbReference>
<dbReference type="Pfam" id="PF12867">
    <property type="entry name" value="DinB_2"/>
    <property type="match status" value="1"/>
</dbReference>
<dbReference type="RefSeq" id="WP_184494072.1">
    <property type="nucleotide sequence ID" value="NZ_JACIJO010000001.1"/>
</dbReference>
<accession>A0A841MK03</accession>
<evidence type="ECO:0000313" key="3">
    <source>
        <dbReference type="Proteomes" id="UP000588604"/>
    </source>
</evidence>
<gene>
    <name evidence="2" type="ORF">FHS59_001274</name>
</gene>
<feature type="domain" description="DinB-like" evidence="1">
    <location>
        <begin position="31"/>
        <end position="145"/>
    </location>
</feature>
<name>A0A841MK03_9BACT</name>
<dbReference type="InterPro" id="IPR024775">
    <property type="entry name" value="DinB-like"/>
</dbReference>
<keyword evidence="3" id="KW-1185">Reference proteome</keyword>
<protein>
    <submittedName>
        <fullName evidence="2">Putative damage-inducible protein DinB</fullName>
    </submittedName>
</protein>
<evidence type="ECO:0000259" key="1">
    <source>
        <dbReference type="Pfam" id="PF12867"/>
    </source>
</evidence>
<dbReference type="Gene3D" id="1.20.120.450">
    <property type="entry name" value="dinb family like domain"/>
    <property type="match status" value="1"/>
</dbReference>
<dbReference type="SUPFAM" id="SSF109854">
    <property type="entry name" value="DinB/YfiT-like putative metalloenzymes"/>
    <property type="match status" value="1"/>
</dbReference>
<comment type="caution">
    <text evidence="2">The sequence shown here is derived from an EMBL/GenBank/DDBJ whole genome shotgun (WGS) entry which is preliminary data.</text>
</comment>
<dbReference type="EMBL" id="JACIJO010000001">
    <property type="protein sequence ID" value="MBB6325659.1"/>
    <property type="molecule type" value="Genomic_DNA"/>
</dbReference>
<reference evidence="2 3" key="1">
    <citation type="submission" date="2020-08" db="EMBL/GenBank/DDBJ databases">
        <title>Genomic Encyclopedia of Type Strains, Phase IV (KMG-IV): sequencing the most valuable type-strain genomes for metagenomic binning, comparative biology and taxonomic classification.</title>
        <authorList>
            <person name="Goeker M."/>
        </authorList>
    </citation>
    <scope>NUCLEOTIDE SEQUENCE [LARGE SCALE GENOMIC DNA]</scope>
    <source>
        <strain evidence="2 3">DSM 102044</strain>
    </source>
</reference>
<dbReference type="InterPro" id="IPR034660">
    <property type="entry name" value="DinB/YfiT-like"/>
</dbReference>
<proteinExistence type="predicted"/>
<evidence type="ECO:0000313" key="2">
    <source>
        <dbReference type="EMBL" id="MBB6325659.1"/>
    </source>
</evidence>
<organism evidence="2 3">
    <name type="scientific">Algoriphagus iocasae</name>
    <dbReference type="NCBI Taxonomy" id="1836499"/>
    <lineage>
        <taxon>Bacteria</taxon>
        <taxon>Pseudomonadati</taxon>
        <taxon>Bacteroidota</taxon>
        <taxon>Cytophagia</taxon>
        <taxon>Cytophagales</taxon>
        <taxon>Cyclobacteriaceae</taxon>
        <taxon>Algoriphagus</taxon>
    </lineage>
</organism>
<dbReference type="AlphaFoldDB" id="A0A841MK03"/>